<keyword evidence="1" id="KW-1133">Transmembrane helix</keyword>
<accession>A0A5D4T1A6</accession>
<evidence type="ECO:0000256" key="1">
    <source>
        <dbReference type="SAM" id="Phobius"/>
    </source>
</evidence>
<organism evidence="2 3">
    <name type="scientific">Sutcliffiella horikoshii</name>
    <dbReference type="NCBI Taxonomy" id="79883"/>
    <lineage>
        <taxon>Bacteria</taxon>
        <taxon>Bacillati</taxon>
        <taxon>Bacillota</taxon>
        <taxon>Bacilli</taxon>
        <taxon>Bacillales</taxon>
        <taxon>Bacillaceae</taxon>
        <taxon>Sutcliffiella</taxon>
    </lineage>
</organism>
<dbReference type="EMBL" id="VTEV01000003">
    <property type="protein sequence ID" value="TYS68731.1"/>
    <property type="molecule type" value="Genomic_DNA"/>
</dbReference>
<evidence type="ECO:0000313" key="2">
    <source>
        <dbReference type="EMBL" id="TYS68731.1"/>
    </source>
</evidence>
<sequence length="126" mass="14178">MLIASISLIIIAVAVIVISFFVDDKFADLEKEMEQLSFDVVQDKYKLERKMKVLEEELLGGTTPIHKVKTKRQATHQNVSEEDVAISLYQKGYTPSQISQFTSTSMDKVEQILQSANLKGNVANEN</sequence>
<dbReference type="OrthoDB" id="2454584at2"/>
<keyword evidence="1" id="KW-0812">Transmembrane</keyword>
<evidence type="ECO:0008006" key="4">
    <source>
        <dbReference type="Google" id="ProtNLM"/>
    </source>
</evidence>
<protein>
    <recommendedName>
        <fullName evidence="4">Resolvase HTH domain-containing protein</fullName>
    </recommendedName>
</protein>
<dbReference type="STRING" id="79883.GCA_001636495_01990"/>
<name>A0A5D4T1A6_9BACI</name>
<gene>
    <name evidence="2" type="ORF">FZC76_07240</name>
</gene>
<dbReference type="AlphaFoldDB" id="A0A5D4T1A6"/>
<keyword evidence="1" id="KW-0472">Membrane</keyword>
<reference evidence="2 3" key="1">
    <citation type="submission" date="2019-08" db="EMBL/GenBank/DDBJ databases">
        <title>Bacillus genomes from the desert of Cuatro Cienegas, Coahuila.</title>
        <authorList>
            <person name="Olmedo-Alvarez G."/>
        </authorList>
    </citation>
    <scope>NUCLEOTIDE SEQUENCE [LARGE SCALE GENOMIC DNA]</scope>
    <source>
        <strain evidence="2 3">CH28_1T</strain>
    </source>
</reference>
<dbReference type="Proteomes" id="UP000322524">
    <property type="component" value="Unassembled WGS sequence"/>
</dbReference>
<proteinExistence type="predicted"/>
<dbReference type="RefSeq" id="WP_148987595.1">
    <property type="nucleotide sequence ID" value="NZ_VTEV01000003.1"/>
</dbReference>
<feature type="transmembrane region" description="Helical" evidence="1">
    <location>
        <begin position="6"/>
        <end position="23"/>
    </location>
</feature>
<comment type="caution">
    <text evidence="2">The sequence shown here is derived from an EMBL/GenBank/DDBJ whole genome shotgun (WGS) entry which is preliminary data.</text>
</comment>
<evidence type="ECO:0000313" key="3">
    <source>
        <dbReference type="Proteomes" id="UP000322524"/>
    </source>
</evidence>